<dbReference type="InterPro" id="IPR050807">
    <property type="entry name" value="TransReg_Diox_bact_type"/>
</dbReference>
<sequence length="128" mass="14491">MHLEQKRFATRLGRALREARERASLTQEEVAERVGLAVEILGRVERGSMLPSAPTLRELCRVLRMDADALLWLDREGAAPVSPLDDFPQLPWLVETLRRMGVTRLGIMSDTASAELRDLDSPLEERLE</sequence>
<dbReference type="PANTHER" id="PTHR46797">
    <property type="entry name" value="HTH-TYPE TRANSCRIPTIONAL REGULATOR"/>
    <property type="match status" value="1"/>
</dbReference>
<protein>
    <submittedName>
        <fullName evidence="3">Transcriptional regulator</fullName>
    </submittedName>
</protein>
<dbReference type="AlphaFoldDB" id="A0A250IEB8"/>
<dbReference type="GO" id="GO:0003677">
    <property type="term" value="F:DNA binding"/>
    <property type="evidence" value="ECO:0007669"/>
    <property type="project" value="UniProtKB-KW"/>
</dbReference>
<gene>
    <name evidence="3" type="ORF">MEBOL_003570</name>
</gene>
<dbReference type="Gene3D" id="1.10.260.40">
    <property type="entry name" value="lambda repressor-like DNA-binding domains"/>
    <property type="match status" value="1"/>
</dbReference>
<dbReference type="InterPro" id="IPR010982">
    <property type="entry name" value="Lambda_DNA-bd_dom_sf"/>
</dbReference>
<dbReference type="GO" id="GO:0003700">
    <property type="term" value="F:DNA-binding transcription factor activity"/>
    <property type="evidence" value="ECO:0007669"/>
    <property type="project" value="TreeGrafter"/>
</dbReference>
<dbReference type="SMART" id="SM00530">
    <property type="entry name" value="HTH_XRE"/>
    <property type="match status" value="1"/>
</dbReference>
<reference evidence="3 4" key="1">
    <citation type="submission" date="2017-06" db="EMBL/GenBank/DDBJ databases">
        <authorList>
            <person name="Kim H.J."/>
            <person name="Triplett B.A."/>
        </authorList>
    </citation>
    <scope>NUCLEOTIDE SEQUENCE [LARGE SCALE GENOMIC DNA]</scope>
    <source>
        <strain evidence="3 4">DSM 14713</strain>
    </source>
</reference>
<organism evidence="3 4">
    <name type="scientific">Melittangium boletus DSM 14713</name>
    <dbReference type="NCBI Taxonomy" id="1294270"/>
    <lineage>
        <taxon>Bacteria</taxon>
        <taxon>Pseudomonadati</taxon>
        <taxon>Myxococcota</taxon>
        <taxon>Myxococcia</taxon>
        <taxon>Myxococcales</taxon>
        <taxon>Cystobacterineae</taxon>
        <taxon>Archangiaceae</taxon>
        <taxon>Melittangium</taxon>
    </lineage>
</organism>
<evidence type="ECO:0000256" key="1">
    <source>
        <dbReference type="ARBA" id="ARBA00023125"/>
    </source>
</evidence>
<dbReference type="EMBL" id="CP022163">
    <property type="protein sequence ID" value="ATB30115.1"/>
    <property type="molecule type" value="Genomic_DNA"/>
</dbReference>
<dbReference type="RefSeq" id="WP_095978600.1">
    <property type="nucleotide sequence ID" value="NZ_CP022163.1"/>
</dbReference>
<evidence type="ECO:0000259" key="2">
    <source>
        <dbReference type="PROSITE" id="PS50943"/>
    </source>
</evidence>
<evidence type="ECO:0000313" key="4">
    <source>
        <dbReference type="Proteomes" id="UP000217289"/>
    </source>
</evidence>
<evidence type="ECO:0000313" key="3">
    <source>
        <dbReference type="EMBL" id="ATB30115.1"/>
    </source>
</evidence>
<dbReference type="PANTHER" id="PTHR46797:SF1">
    <property type="entry name" value="METHYLPHOSPHONATE SYNTHASE"/>
    <property type="match status" value="1"/>
</dbReference>
<dbReference type="InterPro" id="IPR001387">
    <property type="entry name" value="Cro/C1-type_HTH"/>
</dbReference>
<proteinExistence type="predicted"/>
<dbReference type="Proteomes" id="UP000217289">
    <property type="component" value="Chromosome"/>
</dbReference>
<dbReference type="GO" id="GO:0005829">
    <property type="term" value="C:cytosol"/>
    <property type="evidence" value="ECO:0007669"/>
    <property type="project" value="TreeGrafter"/>
</dbReference>
<dbReference type="Pfam" id="PF13560">
    <property type="entry name" value="HTH_31"/>
    <property type="match status" value="1"/>
</dbReference>
<dbReference type="SUPFAM" id="SSF47413">
    <property type="entry name" value="lambda repressor-like DNA-binding domains"/>
    <property type="match status" value="1"/>
</dbReference>
<accession>A0A250IEB8</accession>
<name>A0A250IEB8_9BACT</name>
<dbReference type="KEGG" id="mbd:MEBOL_003570"/>
<dbReference type="OrthoDB" id="9792093at2"/>
<dbReference type="CDD" id="cd00093">
    <property type="entry name" value="HTH_XRE"/>
    <property type="match status" value="1"/>
</dbReference>
<dbReference type="PROSITE" id="PS50943">
    <property type="entry name" value="HTH_CROC1"/>
    <property type="match status" value="1"/>
</dbReference>
<feature type="domain" description="HTH cro/C1-type" evidence="2">
    <location>
        <begin position="16"/>
        <end position="70"/>
    </location>
</feature>
<keyword evidence="1" id="KW-0238">DNA-binding</keyword>
<keyword evidence="4" id="KW-1185">Reference proteome</keyword>